<dbReference type="GO" id="GO:0016491">
    <property type="term" value="F:oxidoreductase activity"/>
    <property type="evidence" value="ECO:0007669"/>
    <property type="project" value="InterPro"/>
</dbReference>
<accession>A0A7I7JV49</accession>
<gene>
    <name evidence="2" type="ORF">MDUV_00490</name>
</gene>
<sequence>MEEVAVSVNSHHISQTDTCDLCVVGAGIAGLNALFVASRYLGRNRKVLLIDRRPRVGGMWIDTYPYVRLHQPHPMFTAGNIGWTLNREPSYLASKDEVLDHFSHCLAEIKDRLTVDERYGWEFESAEPILGGVRVVCRAPDGSSRTIDAARLIKAYGLRVTPNEPLAFSSARVRSVSPDSCDVRTGEIAESTAPVYIVGGGKTAMDTAHTLVTTYPGRQVNLVAGSGTFFTDRDKFFPAGRRRWVGSTLLSEMAVDMCRRFDGANEQQMAAWYRATYGTSMTPQAGNFLLGVLSQAENTTIAGGVNEVMMEHLEDIVDRDGHTELLFRSGATAPVEDGSWIINCTGYLTGADQPYEPYTSSGGTVLSIQVRSATMHLTSFMGYFMTHLMFLDQLRELPLYELDMQEMLQRNKTVLPYAMFALAQYNLGLMADAMPSKVFRECGLDFDRWYPWPRRTVGAVRFMLNHRRERDHLRQVLDTVRVRCDVRCGPLSHGDATACAAAAG</sequence>
<organism evidence="2 3">
    <name type="scientific">Mycolicibacterium duvalii</name>
    <dbReference type="NCBI Taxonomy" id="39688"/>
    <lineage>
        <taxon>Bacteria</taxon>
        <taxon>Bacillati</taxon>
        <taxon>Actinomycetota</taxon>
        <taxon>Actinomycetes</taxon>
        <taxon>Mycobacteriales</taxon>
        <taxon>Mycobacteriaceae</taxon>
        <taxon>Mycolicibacterium</taxon>
    </lineage>
</organism>
<feature type="domain" description="FAD/NAD(P)-binding" evidence="1">
    <location>
        <begin position="20"/>
        <end position="229"/>
    </location>
</feature>
<evidence type="ECO:0000313" key="3">
    <source>
        <dbReference type="Proteomes" id="UP000467006"/>
    </source>
</evidence>
<dbReference type="AlphaFoldDB" id="A0A7I7JV49"/>
<protein>
    <recommendedName>
        <fullName evidence="1">FAD/NAD(P)-binding domain-containing protein</fullName>
    </recommendedName>
</protein>
<dbReference type="InterPro" id="IPR036188">
    <property type="entry name" value="FAD/NAD-bd_sf"/>
</dbReference>
<dbReference type="EMBL" id="AP022563">
    <property type="protein sequence ID" value="BBX15189.1"/>
    <property type="molecule type" value="Genomic_DNA"/>
</dbReference>
<evidence type="ECO:0000313" key="2">
    <source>
        <dbReference type="EMBL" id="BBX15189.1"/>
    </source>
</evidence>
<dbReference type="Pfam" id="PF07992">
    <property type="entry name" value="Pyr_redox_2"/>
    <property type="match status" value="1"/>
</dbReference>
<dbReference type="SUPFAM" id="SSF51905">
    <property type="entry name" value="FAD/NAD(P)-binding domain"/>
    <property type="match status" value="1"/>
</dbReference>
<reference evidence="2 3" key="1">
    <citation type="journal article" date="2019" name="Emerg. Microbes Infect.">
        <title>Comprehensive subspecies identification of 175 nontuberculous mycobacteria species based on 7547 genomic profiles.</title>
        <authorList>
            <person name="Matsumoto Y."/>
            <person name="Kinjo T."/>
            <person name="Motooka D."/>
            <person name="Nabeya D."/>
            <person name="Jung N."/>
            <person name="Uechi K."/>
            <person name="Horii T."/>
            <person name="Iida T."/>
            <person name="Fujita J."/>
            <person name="Nakamura S."/>
        </authorList>
    </citation>
    <scope>NUCLEOTIDE SEQUENCE [LARGE SCALE GENOMIC DNA]</scope>
    <source>
        <strain evidence="2 3">JCM 6396</strain>
    </source>
</reference>
<dbReference type="InterPro" id="IPR023753">
    <property type="entry name" value="FAD/NAD-binding_dom"/>
</dbReference>
<proteinExistence type="predicted"/>
<dbReference type="Gene3D" id="3.50.50.60">
    <property type="entry name" value="FAD/NAD(P)-binding domain"/>
    <property type="match status" value="1"/>
</dbReference>
<dbReference type="Proteomes" id="UP000467006">
    <property type="component" value="Chromosome"/>
</dbReference>
<keyword evidence="3" id="KW-1185">Reference proteome</keyword>
<name>A0A7I7JV49_9MYCO</name>
<dbReference type="KEGG" id="mdu:MDUV_00490"/>
<evidence type="ECO:0000259" key="1">
    <source>
        <dbReference type="Pfam" id="PF07992"/>
    </source>
</evidence>